<accession>A0A8S1MYW4</accession>
<dbReference type="EMBL" id="CAJJDN010000047">
    <property type="protein sequence ID" value="CAD8084639.1"/>
    <property type="molecule type" value="Genomic_DNA"/>
</dbReference>
<evidence type="ECO:0000313" key="2">
    <source>
        <dbReference type="EMBL" id="CAD8084639.1"/>
    </source>
</evidence>
<dbReference type="OrthoDB" id="10487745at2759"/>
<dbReference type="AlphaFoldDB" id="A0A8S1MYW4"/>
<gene>
    <name evidence="2" type="ORF">PSON_ATCC_30995.1.T0470087</name>
</gene>
<evidence type="ECO:0000313" key="3">
    <source>
        <dbReference type="Proteomes" id="UP000692954"/>
    </source>
</evidence>
<keyword evidence="1" id="KW-1133">Transmembrane helix</keyword>
<keyword evidence="3" id="KW-1185">Reference proteome</keyword>
<dbReference type="Proteomes" id="UP000692954">
    <property type="component" value="Unassembled WGS sequence"/>
</dbReference>
<feature type="transmembrane region" description="Helical" evidence="1">
    <location>
        <begin position="6"/>
        <end position="24"/>
    </location>
</feature>
<protein>
    <submittedName>
        <fullName evidence="2">Uncharacterized protein</fullName>
    </submittedName>
</protein>
<reference evidence="2" key="1">
    <citation type="submission" date="2021-01" db="EMBL/GenBank/DDBJ databases">
        <authorList>
            <consortium name="Genoscope - CEA"/>
            <person name="William W."/>
        </authorList>
    </citation>
    <scope>NUCLEOTIDE SEQUENCE</scope>
</reference>
<name>A0A8S1MYW4_9CILI</name>
<comment type="caution">
    <text evidence="2">The sequence shown here is derived from an EMBL/GenBank/DDBJ whole genome shotgun (WGS) entry which is preliminary data.</text>
</comment>
<keyword evidence="1" id="KW-0812">Transmembrane</keyword>
<organism evidence="2 3">
    <name type="scientific">Paramecium sonneborni</name>
    <dbReference type="NCBI Taxonomy" id="65129"/>
    <lineage>
        <taxon>Eukaryota</taxon>
        <taxon>Sar</taxon>
        <taxon>Alveolata</taxon>
        <taxon>Ciliophora</taxon>
        <taxon>Intramacronucleata</taxon>
        <taxon>Oligohymenophorea</taxon>
        <taxon>Peniculida</taxon>
        <taxon>Parameciidae</taxon>
        <taxon>Paramecium</taxon>
    </lineage>
</organism>
<proteinExistence type="predicted"/>
<evidence type="ECO:0000256" key="1">
    <source>
        <dbReference type="SAM" id="Phobius"/>
    </source>
</evidence>
<sequence length="84" mass="9970">MNNYQSLQIILPILIVPILLINQYKPLQQQKMKYSHLKSKILILMKTLISQNYKILIKTIFLERVLNLLMKLDIVPEVPQVKRN</sequence>
<keyword evidence="1" id="KW-0472">Membrane</keyword>